<keyword evidence="10" id="KW-1185">Reference proteome</keyword>
<keyword evidence="5 7" id="KW-0472">Membrane</keyword>
<dbReference type="InterPro" id="IPR036259">
    <property type="entry name" value="MFS_trans_sf"/>
</dbReference>
<dbReference type="HOGENOM" id="CLU_000960_25_2_1"/>
<dbReference type="PANTHER" id="PTHR23501">
    <property type="entry name" value="MAJOR FACILITATOR SUPERFAMILY"/>
    <property type="match status" value="1"/>
</dbReference>
<feature type="transmembrane region" description="Helical" evidence="7">
    <location>
        <begin position="183"/>
        <end position="203"/>
    </location>
</feature>
<keyword evidence="2" id="KW-0813">Transport</keyword>
<dbReference type="SUPFAM" id="SSF103473">
    <property type="entry name" value="MFS general substrate transporter"/>
    <property type="match status" value="1"/>
</dbReference>
<dbReference type="Pfam" id="PF06609">
    <property type="entry name" value="TRI12"/>
    <property type="match status" value="1"/>
</dbReference>
<evidence type="ECO:0000256" key="4">
    <source>
        <dbReference type="ARBA" id="ARBA00022989"/>
    </source>
</evidence>
<gene>
    <name evidence="9" type="ORF">Z518_11328</name>
</gene>
<comment type="subcellular location">
    <subcellularLocation>
        <location evidence="1">Membrane</location>
        <topology evidence="1">Multi-pass membrane protein</topology>
    </subcellularLocation>
</comment>
<accession>A0A0D2IS83</accession>
<feature type="domain" description="Major facilitator superfamily (MFS) profile" evidence="8">
    <location>
        <begin position="26"/>
        <end position="540"/>
    </location>
</feature>
<evidence type="ECO:0000256" key="6">
    <source>
        <dbReference type="SAM" id="MobiDB-lite"/>
    </source>
</evidence>
<dbReference type="PANTHER" id="PTHR23501:SF109">
    <property type="entry name" value="MAJOR FACILITATOR SUPERFAMILY (MFS) PROFILE DOMAIN-CONTAINING PROTEIN-RELATED"/>
    <property type="match status" value="1"/>
</dbReference>
<feature type="region of interest" description="Disordered" evidence="6">
    <location>
        <begin position="554"/>
        <end position="586"/>
    </location>
</feature>
<proteinExistence type="predicted"/>
<dbReference type="Proteomes" id="UP000053617">
    <property type="component" value="Unassembled WGS sequence"/>
</dbReference>
<feature type="transmembrane region" description="Helical" evidence="7">
    <location>
        <begin position="516"/>
        <end position="535"/>
    </location>
</feature>
<feature type="transmembrane region" description="Helical" evidence="7">
    <location>
        <begin position="117"/>
        <end position="136"/>
    </location>
</feature>
<dbReference type="EMBL" id="KN847486">
    <property type="protein sequence ID" value="KIW99589.1"/>
    <property type="molecule type" value="Genomic_DNA"/>
</dbReference>
<dbReference type="GO" id="GO:0005886">
    <property type="term" value="C:plasma membrane"/>
    <property type="evidence" value="ECO:0007669"/>
    <property type="project" value="TreeGrafter"/>
</dbReference>
<dbReference type="GeneID" id="25299399"/>
<evidence type="ECO:0000256" key="1">
    <source>
        <dbReference type="ARBA" id="ARBA00004141"/>
    </source>
</evidence>
<name>A0A0D2IS83_9EURO</name>
<feature type="transmembrane region" description="Helical" evidence="7">
    <location>
        <begin position="387"/>
        <end position="411"/>
    </location>
</feature>
<feature type="transmembrane region" description="Helical" evidence="7">
    <location>
        <begin position="26"/>
        <end position="50"/>
    </location>
</feature>
<dbReference type="RefSeq" id="XP_013266726.1">
    <property type="nucleotide sequence ID" value="XM_013411272.1"/>
</dbReference>
<dbReference type="OrthoDB" id="4144244at2759"/>
<evidence type="ECO:0000313" key="9">
    <source>
        <dbReference type="EMBL" id="KIW99589.1"/>
    </source>
</evidence>
<reference evidence="9 10" key="1">
    <citation type="submission" date="2015-01" db="EMBL/GenBank/DDBJ databases">
        <title>The Genome Sequence of Rhinocladiella mackenzie CBS 650.93.</title>
        <authorList>
            <consortium name="The Broad Institute Genomics Platform"/>
            <person name="Cuomo C."/>
            <person name="de Hoog S."/>
            <person name="Gorbushina A."/>
            <person name="Stielow B."/>
            <person name="Teixiera M."/>
            <person name="Abouelleil A."/>
            <person name="Chapman S.B."/>
            <person name="Priest M."/>
            <person name="Young S.K."/>
            <person name="Wortman J."/>
            <person name="Nusbaum C."/>
            <person name="Birren B."/>
        </authorList>
    </citation>
    <scope>NUCLEOTIDE SEQUENCE [LARGE SCALE GENOMIC DNA]</scope>
    <source>
        <strain evidence="9 10">CBS 650.93</strain>
    </source>
</reference>
<feature type="transmembrane region" description="Helical" evidence="7">
    <location>
        <begin position="93"/>
        <end position="111"/>
    </location>
</feature>
<organism evidence="9 10">
    <name type="scientific">Rhinocladiella mackenziei CBS 650.93</name>
    <dbReference type="NCBI Taxonomy" id="1442369"/>
    <lineage>
        <taxon>Eukaryota</taxon>
        <taxon>Fungi</taxon>
        <taxon>Dikarya</taxon>
        <taxon>Ascomycota</taxon>
        <taxon>Pezizomycotina</taxon>
        <taxon>Eurotiomycetes</taxon>
        <taxon>Chaetothyriomycetidae</taxon>
        <taxon>Chaetothyriales</taxon>
        <taxon>Herpotrichiellaceae</taxon>
        <taxon>Rhinocladiella</taxon>
    </lineage>
</organism>
<dbReference type="InterPro" id="IPR010573">
    <property type="entry name" value="MFS_Str1/Tri12-like"/>
</dbReference>
<evidence type="ECO:0000256" key="7">
    <source>
        <dbReference type="SAM" id="Phobius"/>
    </source>
</evidence>
<feature type="transmembrane region" description="Helical" evidence="7">
    <location>
        <begin position="292"/>
        <end position="321"/>
    </location>
</feature>
<dbReference type="VEuPathDB" id="FungiDB:Z518_11328"/>
<feature type="transmembrane region" description="Helical" evidence="7">
    <location>
        <begin position="251"/>
        <end position="271"/>
    </location>
</feature>
<dbReference type="STRING" id="1442369.A0A0D2IS83"/>
<dbReference type="AlphaFoldDB" id="A0A0D2IS83"/>
<dbReference type="PROSITE" id="PS50850">
    <property type="entry name" value="MFS"/>
    <property type="match status" value="1"/>
</dbReference>
<evidence type="ECO:0000256" key="3">
    <source>
        <dbReference type="ARBA" id="ARBA00022692"/>
    </source>
</evidence>
<evidence type="ECO:0000256" key="5">
    <source>
        <dbReference type="ARBA" id="ARBA00023136"/>
    </source>
</evidence>
<keyword evidence="3 7" id="KW-0812">Transmembrane</keyword>
<evidence type="ECO:0000259" key="8">
    <source>
        <dbReference type="PROSITE" id="PS50850"/>
    </source>
</evidence>
<evidence type="ECO:0000313" key="10">
    <source>
        <dbReference type="Proteomes" id="UP000053617"/>
    </source>
</evidence>
<sequence>MEKANHQVGVISSIVPRFVPSNLQRWIAIASLAMLFQIALGGVYTVNSVLSNINADLGPSSLYSWLLSAPTLASGTAAIVLGQVGDVFGRRWVSLFTGISAIISCIIALSAHSVGQVVAAQVFLGFNQAGSSLLPASINELVSTKNRGYVFSAVNCLSAVWNIAGSLIAHALLANTALGWKSVYWMILAMNIFGVVATFLFYFPAKPLATKETPARQIVAEFDYVGLFAIIAGPLLVLLGIIWIPQYGARSARFLAPFLAGVAILICLGFYEVSIPKKPMLHPFLWKRVRTFTMILIVTFSTGMVYYSIFALFPVFLASVYDGSDIVGIGVDSIPLGTGNVLGGLTVGFLLPWLGPKIGTTPLLVAGPLLQIIFLPMLALSKFNSKSIPWAFSFLGAAGLGVIELLTIILIQYSAPDEWIGFASGSLALLRSLGGSSGNAIFQTVLQNKIAQFVPTAIATAALENGLPKTSLQEFIEIMMGVVTTTPITSVPGVSDKIILASTVASRKAYIQSFNWIWYVAIVFMFVGLVCAALTKDLSPVMVKHRAQHLKFEDSGSQKAAEMKAEEGASTTKDDLDGTVIQEEFK</sequence>
<feature type="transmembrane region" description="Helical" evidence="7">
    <location>
        <begin position="148"/>
        <end position="171"/>
    </location>
</feature>
<feature type="transmembrane region" description="Helical" evidence="7">
    <location>
        <begin position="224"/>
        <end position="245"/>
    </location>
</feature>
<dbReference type="InterPro" id="IPR020846">
    <property type="entry name" value="MFS_dom"/>
</dbReference>
<feature type="transmembrane region" description="Helical" evidence="7">
    <location>
        <begin position="333"/>
        <end position="351"/>
    </location>
</feature>
<evidence type="ECO:0000256" key="2">
    <source>
        <dbReference type="ARBA" id="ARBA00022448"/>
    </source>
</evidence>
<dbReference type="GO" id="GO:0022857">
    <property type="term" value="F:transmembrane transporter activity"/>
    <property type="evidence" value="ECO:0007669"/>
    <property type="project" value="InterPro"/>
</dbReference>
<protein>
    <recommendedName>
        <fullName evidence="8">Major facilitator superfamily (MFS) profile domain-containing protein</fullName>
    </recommendedName>
</protein>
<feature type="transmembrane region" description="Helical" evidence="7">
    <location>
        <begin position="62"/>
        <end position="81"/>
    </location>
</feature>
<feature type="transmembrane region" description="Helical" evidence="7">
    <location>
        <begin position="363"/>
        <end position="381"/>
    </location>
</feature>
<dbReference type="Gene3D" id="1.20.1250.20">
    <property type="entry name" value="MFS general substrate transporter like domains"/>
    <property type="match status" value="2"/>
</dbReference>
<keyword evidence="4 7" id="KW-1133">Transmembrane helix</keyword>
<feature type="compositionally biased region" description="Basic and acidic residues" evidence="6">
    <location>
        <begin position="554"/>
        <end position="576"/>
    </location>
</feature>